<dbReference type="VEuPathDB" id="VectorBase:GAUT039982"/>
<evidence type="ECO:0000313" key="1">
    <source>
        <dbReference type="EnsemblMetazoa" id="GAUT039982-PA"/>
    </source>
</evidence>
<protein>
    <submittedName>
        <fullName evidence="1">Uncharacterized protein</fullName>
    </submittedName>
</protein>
<evidence type="ECO:0000313" key="2">
    <source>
        <dbReference type="Proteomes" id="UP000078200"/>
    </source>
</evidence>
<sequence>MITERYWRDDLGLSVDPSFVAAHKTHIKVDIIKKEKENKMKQKQYGLNRTSMDSTQKTTLHENMYETLGEIDTELLLELRNSSRKCEHNQFKHAFRLPFMYDFVFQIFNHCTYLEQLASNPNTSNSFDE</sequence>
<proteinExistence type="predicted"/>
<dbReference type="Proteomes" id="UP000078200">
    <property type="component" value="Unassembled WGS sequence"/>
</dbReference>
<accession>A0A1A9VKT0</accession>
<dbReference type="AlphaFoldDB" id="A0A1A9VKT0"/>
<organism evidence="1 2">
    <name type="scientific">Glossina austeni</name>
    <name type="common">Savannah tsetse fly</name>
    <dbReference type="NCBI Taxonomy" id="7395"/>
    <lineage>
        <taxon>Eukaryota</taxon>
        <taxon>Metazoa</taxon>
        <taxon>Ecdysozoa</taxon>
        <taxon>Arthropoda</taxon>
        <taxon>Hexapoda</taxon>
        <taxon>Insecta</taxon>
        <taxon>Pterygota</taxon>
        <taxon>Neoptera</taxon>
        <taxon>Endopterygota</taxon>
        <taxon>Diptera</taxon>
        <taxon>Brachycera</taxon>
        <taxon>Muscomorpha</taxon>
        <taxon>Hippoboscoidea</taxon>
        <taxon>Glossinidae</taxon>
        <taxon>Glossina</taxon>
    </lineage>
</organism>
<dbReference type="EnsemblMetazoa" id="GAUT039982-RA">
    <property type="protein sequence ID" value="GAUT039982-PA"/>
    <property type="gene ID" value="GAUT039982"/>
</dbReference>
<name>A0A1A9VKT0_GLOAU</name>
<reference evidence="1" key="1">
    <citation type="submission" date="2020-05" db="UniProtKB">
        <authorList>
            <consortium name="EnsemblMetazoa"/>
        </authorList>
    </citation>
    <scope>IDENTIFICATION</scope>
    <source>
        <strain evidence="1">TTRI</strain>
    </source>
</reference>
<keyword evidence="2" id="KW-1185">Reference proteome</keyword>